<feature type="chain" id="PRO_5015039174" evidence="2">
    <location>
        <begin position="22"/>
        <end position="182"/>
    </location>
</feature>
<dbReference type="GO" id="GO:0003743">
    <property type="term" value="F:translation initiation factor activity"/>
    <property type="evidence" value="ECO:0007669"/>
    <property type="project" value="UniProtKB-KW"/>
</dbReference>
<dbReference type="OrthoDB" id="2556109at2759"/>
<dbReference type="EMBL" id="CCFA01002810">
    <property type="protein sequence ID" value="CDW98080.1"/>
    <property type="molecule type" value="Genomic_DNA"/>
</dbReference>
<feature type="region of interest" description="Disordered" evidence="1">
    <location>
        <begin position="20"/>
        <end position="83"/>
    </location>
</feature>
<proteinExistence type="predicted"/>
<gene>
    <name evidence="4" type="primary">SSCI46980.1</name>
    <name evidence="3" type="ORF">SPSC_01197</name>
</gene>
<organism evidence="4 5">
    <name type="scientific">Sporisorium scitamineum</name>
    <dbReference type="NCBI Taxonomy" id="49012"/>
    <lineage>
        <taxon>Eukaryota</taxon>
        <taxon>Fungi</taxon>
        <taxon>Dikarya</taxon>
        <taxon>Basidiomycota</taxon>
        <taxon>Ustilaginomycotina</taxon>
        <taxon>Ustilaginomycetes</taxon>
        <taxon>Ustilaginales</taxon>
        <taxon>Ustilaginaceae</taxon>
        <taxon>Sporisorium</taxon>
    </lineage>
</organism>
<reference evidence="3" key="3">
    <citation type="submission" date="2014-06" db="EMBL/GenBank/DDBJ databases">
        <authorList>
            <person name="Ju J."/>
            <person name="Zhang J."/>
        </authorList>
    </citation>
    <scope>NUCLEOTIDE SEQUENCE</scope>
    <source>
        <strain evidence="3">SscI8</strain>
    </source>
</reference>
<keyword evidence="3" id="KW-0396">Initiation factor</keyword>
<evidence type="ECO:0000313" key="5">
    <source>
        <dbReference type="Proteomes" id="UP000242770"/>
    </source>
</evidence>
<keyword evidence="2" id="KW-0732">Signal</keyword>
<reference evidence="5" key="1">
    <citation type="submission" date="2014-06" db="EMBL/GenBank/DDBJ databases">
        <authorList>
            <person name="Berkman P.J."/>
        </authorList>
    </citation>
    <scope>NUCLEOTIDE SEQUENCE [LARGE SCALE GENOMIC DNA]</scope>
</reference>
<dbReference type="AlphaFoldDB" id="A0A0F7SB40"/>
<keyword evidence="5" id="KW-1185">Reference proteome</keyword>
<reference evidence="4" key="2">
    <citation type="submission" date="2014-06" db="EMBL/GenBank/DDBJ databases">
        <authorList>
            <person name="Berkman J.Paul."/>
        </authorList>
    </citation>
    <scope>NUCLEOTIDE SEQUENCE [LARGE SCALE GENOMIC DNA]</scope>
</reference>
<feature type="compositionally biased region" description="Low complexity" evidence="1">
    <location>
        <begin position="108"/>
        <end position="125"/>
    </location>
</feature>
<evidence type="ECO:0000313" key="3">
    <source>
        <dbReference type="EMBL" id="CDU22567.1"/>
    </source>
</evidence>
<evidence type="ECO:0000256" key="2">
    <source>
        <dbReference type="SAM" id="SignalP"/>
    </source>
</evidence>
<keyword evidence="3" id="KW-0648">Protein biosynthesis</keyword>
<feature type="compositionally biased region" description="Low complexity" evidence="1">
    <location>
        <begin position="20"/>
        <end position="51"/>
    </location>
</feature>
<feature type="signal peptide" evidence="2">
    <location>
        <begin position="1"/>
        <end position="21"/>
    </location>
</feature>
<accession>A0A0F7SB40</accession>
<name>A0A0F7SB40_9BASI</name>
<feature type="compositionally biased region" description="Polar residues" evidence="1">
    <location>
        <begin position="126"/>
        <end position="161"/>
    </location>
</feature>
<evidence type="ECO:0000313" key="4">
    <source>
        <dbReference type="EMBL" id="CDW98080.1"/>
    </source>
</evidence>
<dbReference type="EMBL" id="LK056656">
    <property type="protein sequence ID" value="CDU22567.1"/>
    <property type="molecule type" value="Genomic_DNA"/>
</dbReference>
<feature type="region of interest" description="Disordered" evidence="1">
    <location>
        <begin position="106"/>
        <end position="161"/>
    </location>
</feature>
<evidence type="ECO:0000256" key="1">
    <source>
        <dbReference type="SAM" id="MobiDB-lite"/>
    </source>
</evidence>
<dbReference type="Proteomes" id="UP000242770">
    <property type="component" value="Unassembled WGS sequence"/>
</dbReference>
<protein>
    <submittedName>
        <fullName evidence="3">Related to GCD2-translation initiation factor eIF2B, 71 kDa (Delta) subunit</fullName>
    </submittedName>
</protein>
<sequence>MKYLALSMVSALALASLGSDARPFPQTQSNTQSQPNAQQAPSSGSQSSQDGSAGGYGGSASATQDNDYSQVAPGNNVVNGGGQSASLQGLAGSVVQGANVAHLFGKRQSGQQQASAGGYAGSSAAVQNNDDSQVAPGNSVQFGGSQLSSNQGVSGNVDQFSNLAHDAMTNAGVFQRSRSRRG</sequence>